<gene>
    <name evidence="7" type="ORF">D9758_002492</name>
</gene>
<name>A0A8H5GR71_9AGAR</name>
<feature type="compositionally biased region" description="Low complexity" evidence="6">
    <location>
        <begin position="699"/>
        <end position="715"/>
    </location>
</feature>
<protein>
    <submittedName>
        <fullName evidence="7">Uncharacterized protein</fullName>
    </submittedName>
</protein>
<feature type="compositionally biased region" description="Polar residues" evidence="6">
    <location>
        <begin position="522"/>
        <end position="540"/>
    </location>
</feature>
<feature type="compositionally biased region" description="Low complexity" evidence="6">
    <location>
        <begin position="270"/>
        <end position="283"/>
    </location>
</feature>
<feature type="compositionally biased region" description="Polar residues" evidence="6">
    <location>
        <begin position="783"/>
        <end position="804"/>
    </location>
</feature>
<evidence type="ECO:0000313" key="8">
    <source>
        <dbReference type="Proteomes" id="UP000559256"/>
    </source>
</evidence>
<feature type="region of interest" description="Disordered" evidence="6">
    <location>
        <begin position="495"/>
        <end position="839"/>
    </location>
</feature>
<feature type="compositionally biased region" description="Low complexity" evidence="6">
    <location>
        <begin position="83"/>
        <end position="98"/>
    </location>
</feature>
<keyword evidence="4" id="KW-0804">Transcription</keyword>
<feature type="compositionally biased region" description="Pro residues" evidence="6">
    <location>
        <begin position="560"/>
        <end position="569"/>
    </location>
</feature>
<evidence type="ECO:0000256" key="3">
    <source>
        <dbReference type="ARBA" id="ARBA00023015"/>
    </source>
</evidence>
<feature type="compositionally biased region" description="Basic and acidic residues" evidence="6">
    <location>
        <begin position="617"/>
        <end position="626"/>
    </location>
</feature>
<feature type="compositionally biased region" description="Low complexity" evidence="6">
    <location>
        <begin position="347"/>
        <end position="357"/>
    </location>
</feature>
<sequence>MVCTHPELIHLHGELSRRKDKRLELATKKRAFEVANLHKRRKLDEDGTWSWWKLARDELQTEMIAETNRKRRRLERDRRAVERPQPVRRIPQPPTELLLSPPTLRKVIKADPFNIKPQHTKREDRVSKRNGLAGHFSTAIDRPSSLAYPELATLNSSDVRSDLDLLASFKRPAQPPPAQPMFDGHPIGHGLPNRINTPNAMIPPSMPPNMYDHPYGAPPPPMNDNFAPFGAPGGRSIVSQSNMHPQGLSPYANAPSLGPGPGMGQGGRPGSSAGPSSAGPSRPYHIHRPPSPIMSNQPALGHGAHGSSPFTQAGMGPIEREQEMLLHSRPSSSFNDGGQPQGPPPGYGRRSPSPSGSMHAGSSLGRVHGMGYDDRVPVKVNFRDEREREALLNSKDPEIQHALMNSKDPEVRQFMADRDRNMSMHAEAEYMSRLNRSSKDEVLDRHFPPNGPYRDQDIMMDRVMDRDMRQSFGPTSEREKERLRREEMYKHNVPHHYRQPNHHHHHHKPHHHHVVHHHHVRQSSNATPASTSPRQANLSPRMSRGEPAENGVYNRALPPQSHPPPPPSHPTEAINLSSKGPPPSSVPWKGEDVQGRDYRDSRKINSRPPSGPPLLPGDERERDRHIPVPFAMGSSQPSSAVHSNGPSSTSSPRPAWNTTDHDDNYRSGTHPPPPGSPGHRFASSTSQMHPLGRNGSHVPAGSSGPQSPPRSRAYRPPSPSIVPPGPTRSPTRYRERSSPPMNHSKIIRPGSPSLPVPGRPASATSPPAPSSGPPPIDVMKNGTKPSSPDVTRSNGSGVLISSTPRLIGTHIEKSALSPRLSSNTSPPKMSVPQIVDSHS</sequence>
<evidence type="ECO:0000256" key="4">
    <source>
        <dbReference type="ARBA" id="ARBA00023163"/>
    </source>
</evidence>
<dbReference type="SMART" id="SM01401">
    <property type="entry name" value="Sds3"/>
    <property type="match status" value="1"/>
</dbReference>
<reference evidence="7 8" key="1">
    <citation type="journal article" date="2020" name="ISME J.">
        <title>Uncovering the hidden diversity of litter-decomposition mechanisms in mushroom-forming fungi.</title>
        <authorList>
            <person name="Floudas D."/>
            <person name="Bentzer J."/>
            <person name="Ahren D."/>
            <person name="Johansson T."/>
            <person name="Persson P."/>
            <person name="Tunlid A."/>
        </authorList>
    </citation>
    <scope>NUCLEOTIDE SEQUENCE [LARGE SCALE GENOMIC DNA]</scope>
    <source>
        <strain evidence="7 8">CBS 291.85</strain>
    </source>
</reference>
<feature type="compositionally biased region" description="Basic and acidic residues" evidence="6">
    <location>
        <begin position="589"/>
        <end position="603"/>
    </location>
</feature>
<evidence type="ECO:0000313" key="7">
    <source>
        <dbReference type="EMBL" id="KAF5369400.1"/>
    </source>
</evidence>
<dbReference type="GO" id="GO:0005654">
    <property type="term" value="C:nucleoplasm"/>
    <property type="evidence" value="ECO:0007669"/>
    <property type="project" value="UniProtKB-ARBA"/>
</dbReference>
<dbReference type="Proteomes" id="UP000559256">
    <property type="component" value="Unassembled WGS sequence"/>
</dbReference>
<dbReference type="AlphaFoldDB" id="A0A8H5GR71"/>
<dbReference type="InterPro" id="IPR013907">
    <property type="entry name" value="Sds3"/>
</dbReference>
<comment type="subcellular location">
    <subcellularLocation>
        <location evidence="1">Nucleus</location>
    </subcellularLocation>
</comment>
<organism evidence="7 8">
    <name type="scientific">Tetrapyrgos nigripes</name>
    <dbReference type="NCBI Taxonomy" id="182062"/>
    <lineage>
        <taxon>Eukaryota</taxon>
        <taxon>Fungi</taxon>
        <taxon>Dikarya</taxon>
        <taxon>Basidiomycota</taxon>
        <taxon>Agaricomycotina</taxon>
        <taxon>Agaricomycetes</taxon>
        <taxon>Agaricomycetidae</taxon>
        <taxon>Agaricales</taxon>
        <taxon>Marasmiineae</taxon>
        <taxon>Marasmiaceae</taxon>
        <taxon>Tetrapyrgos</taxon>
    </lineage>
</organism>
<feature type="compositionally biased region" description="Pro residues" evidence="6">
    <location>
        <begin position="766"/>
        <end position="776"/>
    </location>
</feature>
<evidence type="ECO:0000256" key="5">
    <source>
        <dbReference type="ARBA" id="ARBA00023242"/>
    </source>
</evidence>
<keyword evidence="3" id="KW-0805">Transcription regulation</keyword>
<evidence type="ECO:0000256" key="2">
    <source>
        <dbReference type="ARBA" id="ARBA00022491"/>
    </source>
</evidence>
<evidence type="ECO:0000256" key="1">
    <source>
        <dbReference type="ARBA" id="ARBA00004123"/>
    </source>
</evidence>
<feature type="compositionally biased region" description="Basic residues" evidence="6">
    <location>
        <begin position="495"/>
        <end position="521"/>
    </location>
</feature>
<evidence type="ECO:0000256" key="6">
    <source>
        <dbReference type="SAM" id="MobiDB-lite"/>
    </source>
</evidence>
<feature type="compositionally biased region" description="Gly residues" evidence="6">
    <location>
        <begin position="259"/>
        <end position="269"/>
    </location>
</feature>
<keyword evidence="2" id="KW-0678">Repressor</keyword>
<dbReference type="OrthoDB" id="20886at2759"/>
<feature type="region of interest" description="Disordered" evidence="6">
    <location>
        <begin position="70"/>
        <end position="98"/>
    </location>
</feature>
<keyword evidence="5" id="KW-0539">Nucleus</keyword>
<dbReference type="PANTHER" id="PTHR21964">
    <property type="entry name" value="BREAST CANCER METASTASIS-SUPPRESSOR 1"/>
    <property type="match status" value="1"/>
</dbReference>
<accession>A0A8H5GR71</accession>
<proteinExistence type="predicted"/>
<feature type="compositionally biased region" description="Pro residues" evidence="6">
    <location>
        <begin position="716"/>
        <end position="727"/>
    </location>
</feature>
<feature type="compositionally biased region" description="Polar residues" evidence="6">
    <location>
        <begin position="633"/>
        <end position="658"/>
    </location>
</feature>
<dbReference type="EMBL" id="JAACJM010000013">
    <property type="protein sequence ID" value="KAF5369400.1"/>
    <property type="molecule type" value="Genomic_DNA"/>
</dbReference>
<dbReference type="Pfam" id="PF08598">
    <property type="entry name" value="Sds3"/>
    <property type="match status" value="1"/>
</dbReference>
<dbReference type="GO" id="GO:0010468">
    <property type="term" value="P:regulation of gene expression"/>
    <property type="evidence" value="ECO:0007669"/>
    <property type="project" value="UniProtKB-ARBA"/>
</dbReference>
<feature type="region of interest" description="Disordered" evidence="6">
    <location>
        <begin position="329"/>
        <end position="372"/>
    </location>
</feature>
<keyword evidence="8" id="KW-1185">Reference proteome</keyword>
<feature type="region of interest" description="Disordered" evidence="6">
    <location>
        <begin position="211"/>
        <end position="314"/>
    </location>
</feature>
<comment type="caution">
    <text evidence="7">The sequence shown here is derived from an EMBL/GenBank/DDBJ whole genome shotgun (WGS) entry which is preliminary data.</text>
</comment>